<dbReference type="InterPro" id="IPR011004">
    <property type="entry name" value="Trimer_LpxA-like_sf"/>
</dbReference>
<dbReference type="PANTHER" id="PTHR43378:SF2">
    <property type="entry name" value="UDP-3-O-ACYLGLUCOSAMINE N-ACYLTRANSFERASE 1, MITOCHONDRIAL-RELATED"/>
    <property type="match status" value="1"/>
</dbReference>
<dbReference type="PROSITE" id="PS00101">
    <property type="entry name" value="HEXAPEP_TRANSFERASES"/>
    <property type="match status" value="1"/>
</dbReference>
<dbReference type="InterPro" id="IPR056729">
    <property type="entry name" value="GMPPB_C"/>
</dbReference>
<feature type="active site" description="Proton acceptor" evidence="7">
    <location>
        <position position="252"/>
    </location>
</feature>
<dbReference type="Proteomes" id="UP000255279">
    <property type="component" value="Unassembled WGS sequence"/>
</dbReference>
<dbReference type="STRING" id="34060.B0181_05885"/>
<dbReference type="PANTHER" id="PTHR43378">
    <property type="entry name" value="UDP-3-O-ACYLGLUCOSAMINE N-ACYLTRANSFERASE"/>
    <property type="match status" value="1"/>
</dbReference>
<keyword evidence="6 7" id="KW-0012">Acyltransferase</keyword>
<dbReference type="RefSeq" id="WP_078276575.1">
    <property type="nucleotide sequence ID" value="NZ_MUXU01000035.1"/>
</dbReference>
<feature type="domain" description="Mannose-1-phosphate guanyltransferase C-terminal" evidence="9">
    <location>
        <begin position="109"/>
        <end position="187"/>
    </location>
</feature>
<dbReference type="InterPro" id="IPR001451">
    <property type="entry name" value="Hexapep"/>
</dbReference>
<name>A0A1T0A2X1_9GAMM</name>
<dbReference type="EMBL" id="UGQE01000004">
    <property type="protein sequence ID" value="STZ14323.1"/>
    <property type="molecule type" value="Genomic_DNA"/>
</dbReference>
<sequence>MVTLSELIGAIECVQPVLNKAVLDGVSVSVQKVMTLEKADADAVAFLSHAKYAKDLPNTSAGVVLISEKIANAHQDAAPAGTVLIIVKDAYLAHASISTLFAKRAPDGIHQTAVIAPSAKLGADVSVGAYAVIGERAVIGAGSHIGSHAVIGDDVVIGEQCHIAAHAVIAHDCVLGDDVRVHSHASIGSEGFGFAPKMSENSVAWQRIAQLGRVVIGNHVRIGSNTCVDRGAVEDTQIADNVIIDNLVQIAHNVQIGAGTAIAAKAGIAGSTVIGKNCIVGGAVGMNGHLHIADGVTFTGMAMVTSSITEAGVYSSGTPAMPSMQWRRAAVKFRQMGEKH</sequence>
<dbReference type="GO" id="GO:0016020">
    <property type="term" value="C:membrane"/>
    <property type="evidence" value="ECO:0007669"/>
    <property type="project" value="GOC"/>
</dbReference>
<reference evidence="10 12" key="1">
    <citation type="submission" date="2017-02" db="EMBL/GenBank/DDBJ databases">
        <title>Draft genome sequence of Moraxella caviae CCUG 355 type strain.</title>
        <authorList>
            <person name="Engstrom-Jakobsson H."/>
            <person name="Salva-Serra F."/>
            <person name="Thorell K."/>
            <person name="Gonzales-Siles L."/>
            <person name="Karlsson R."/>
            <person name="Boulund F."/>
            <person name="Engstrand L."/>
            <person name="Moore E."/>
        </authorList>
    </citation>
    <scope>NUCLEOTIDE SEQUENCE [LARGE SCALE GENOMIC DNA]</scope>
    <source>
        <strain evidence="10 12">CCUG 355</strain>
    </source>
</reference>
<evidence type="ECO:0000256" key="4">
    <source>
        <dbReference type="ARBA" id="ARBA00022737"/>
    </source>
</evidence>
<dbReference type="Gene3D" id="3.40.1390.10">
    <property type="entry name" value="MurE/MurF, N-terminal domain"/>
    <property type="match status" value="1"/>
</dbReference>
<dbReference type="GO" id="GO:0009245">
    <property type="term" value="P:lipid A biosynthetic process"/>
    <property type="evidence" value="ECO:0007669"/>
    <property type="project" value="UniProtKB-UniRule"/>
</dbReference>
<keyword evidence="3 7" id="KW-0808">Transferase</keyword>
<keyword evidence="12" id="KW-1185">Reference proteome</keyword>
<keyword evidence="1 7" id="KW-0444">Lipid biosynthesis</keyword>
<evidence type="ECO:0000259" key="9">
    <source>
        <dbReference type="Pfam" id="PF25087"/>
    </source>
</evidence>
<dbReference type="Proteomes" id="UP000190435">
    <property type="component" value="Unassembled WGS sequence"/>
</dbReference>
<dbReference type="AlphaFoldDB" id="A0A1T0A2X1"/>
<organism evidence="10 12">
    <name type="scientific">Moraxella caviae</name>
    <dbReference type="NCBI Taxonomy" id="34060"/>
    <lineage>
        <taxon>Bacteria</taxon>
        <taxon>Pseudomonadati</taxon>
        <taxon>Pseudomonadota</taxon>
        <taxon>Gammaproteobacteria</taxon>
        <taxon>Moraxellales</taxon>
        <taxon>Moraxellaceae</taxon>
        <taxon>Moraxella</taxon>
    </lineage>
</organism>
<keyword evidence="4 7" id="KW-0677">Repeat</keyword>
<feature type="domain" description="UDP-3-O-[3-hydroxymyristoyl] glucosamine N-acyltransferase non-repeat region" evidence="8">
    <location>
        <begin position="28"/>
        <end position="99"/>
    </location>
</feature>
<evidence type="ECO:0000313" key="10">
    <source>
        <dbReference type="EMBL" id="OOR89938.1"/>
    </source>
</evidence>
<dbReference type="InterPro" id="IPR018357">
    <property type="entry name" value="Hexapep_transf_CS"/>
</dbReference>
<dbReference type="GO" id="GO:0103118">
    <property type="term" value="F:UDP-3-O-[(3R)-3-hydroxyacyl]-glucosamine N-acyltransferase activity"/>
    <property type="evidence" value="ECO:0007669"/>
    <property type="project" value="UniProtKB-EC"/>
</dbReference>
<protein>
    <recommendedName>
        <fullName evidence="7">UDP-3-O-acylglucosamine N-acyltransferase</fullName>
        <ecNumber evidence="7">2.3.1.191</ecNumber>
    </recommendedName>
</protein>
<dbReference type="UniPathway" id="UPA00973"/>
<dbReference type="Pfam" id="PF04613">
    <property type="entry name" value="LpxD"/>
    <property type="match status" value="1"/>
</dbReference>
<dbReference type="OrthoDB" id="9784739at2"/>
<comment type="pathway">
    <text evidence="7">Bacterial outer membrane biogenesis; LPS lipid A biosynthesis.</text>
</comment>
<comment type="subunit">
    <text evidence="7">Homotrimer.</text>
</comment>
<dbReference type="HAMAP" id="MF_00523">
    <property type="entry name" value="LpxD"/>
    <property type="match status" value="1"/>
</dbReference>
<dbReference type="CDD" id="cd03352">
    <property type="entry name" value="LbH_LpxD"/>
    <property type="match status" value="1"/>
</dbReference>
<dbReference type="EC" id="2.3.1.191" evidence="7"/>
<dbReference type="NCBIfam" id="TIGR01853">
    <property type="entry name" value="lipid_A_lpxD"/>
    <property type="match status" value="1"/>
</dbReference>
<evidence type="ECO:0000256" key="6">
    <source>
        <dbReference type="ARBA" id="ARBA00023315"/>
    </source>
</evidence>
<dbReference type="NCBIfam" id="NF002060">
    <property type="entry name" value="PRK00892.1"/>
    <property type="match status" value="1"/>
</dbReference>
<evidence type="ECO:0000256" key="1">
    <source>
        <dbReference type="ARBA" id="ARBA00022516"/>
    </source>
</evidence>
<dbReference type="Pfam" id="PF25087">
    <property type="entry name" value="GMPPB_C"/>
    <property type="match status" value="1"/>
</dbReference>
<evidence type="ECO:0000259" key="8">
    <source>
        <dbReference type="Pfam" id="PF04613"/>
    </source>
</evidence>
<dbReference type="Pfam" id="PF00132">
    <property type="entry name" value="Hexapep"/>
    <property type="match status" value="1"/>
</dbReference>
<evidence type="ECO:0000256" key="5">
    <source>
        <dbReference type="ARBA" id="ARBA00023098"/>
    </source>
</evidence>
<comment type="catalytic activity">
    <reaction evidence="7">
        <text>a UDP-3-O-[(3R)-3-hydroxyacyl]-alpha-D-glucosamine + a (3R)-hydroxyacyl-[ACP] = a UDP-2-N,3-O-bis[(3R)-3-hydroxyacyl]-alpha-D-glucosamine + holo-[ACP] + H(+)</text>
        <dbReference type="Rhea" id="RHEA:53836"/>
        <dbReference type="Rhea" id="RHEA-COMP:9685"/>
        <dbReference type="Rhea" id="RHEA-COMP:9945"/>
        <dbReference type="ChEBI" id="CHEBI:15378"/>
        <dbReference type="ChEBI" id="CHEBI:64479"/>
        <dbReference type="ChEBI" id="CHEBI:78827"/>
        <dbReference type="ChEBI" id="CHEBI:137740"/>
        <dbReference type="ChEBI" id="CHEBI:137748"/>
        <dbReference type="EC" id="2.3.1.191"/>
    </reaction>
</comment>
<evidence type="ECO:0000313" key="11">
    <source>
        <dbReference type="EMBL" id="STZ14323.1"/>
    </source>
</evidence>
<keyword evidence="2 7" id="KW-0441">Lipid A biosynthesis</keyword>
<reference evidence="11 13" key="2">
    <citation type="submission" date="2018-06" db="EMBL/GenBank/DDBJ databases">
        <authorList>
            <consortium name="Pathogen Informatics"/>
            <person name="Doyle S."/>
        </authorList>
    </citation>
    <scope>NUCLEOTIDE SEQUENCE [LARGE SCALE GENOMIC DNA]</scope>
    <source>
        <strain evidence="11 13">NCTC10293</strain>
    </source>
</reference>
<dbReference type="SUPFAM" id="SSF51161">
    <property type="entry name" value="Trimeric LpxA-like enzymes"/>
    <property type="match status" value="1"/>
</dbReference>
<dbReference type="EMBL" id="MUXU01000035">
    <property type="protein sequence ID" value="OOR89938.1"/>
    <property type="molecule type" value="Genomic_DNA"/>
</dbReference>
<dbReference type="InterPro" id="IPR007691">
    <property type="entry name" value="LpxD"/>
</dbReference>
<proteinExistence type="inferred from homology"/>
<dbReference type="GO" id="GO:0016410">
    <property type="term" value="F:N-acyltransferase activity"/>
    <property type="evidence" value="ECO:0007669"/>
    <property type="project" value="InterPro"/>
</dbReference>
<comment type="function">
    <text evidence="7">Catalyzes the N-acylation of UDP-3-O-acylglucosamine using 3-hydroxyacyl-ACP as the acyl donor. Is involved in the biosynthesis of lipid A, a phosphorylated glycolipid that anchors the lipopolysaccharide to the outer membrane of the cell.</text>
</comment>
<dbReference type="InterPro" id="IPR020573">
    <property type="entry name" value="UDP_GlcNAc_AcTrfase_non-rep"/>
</dbReference>
<evidence type="ECO:0000256" key="2">
    <source>
        <dbReference type="ARBA" id="ARBA00022556"/>
    </source>
</evidence>
<gene>
    <name evidence="7 11" type="primary">lpxD</name>
    <name evidence="10" type="ORF">B0181_05885</name>
    <name evidence="11" type="ORF">NCTC10293_01916</name>
</gene>
<evidence type="ECO:0000313" key="13">
    <source>
        <dbReference type="Proteomes" id="UP000255279"/>
    </source>
</evidence>
<dbReference type="Gene3D" id="2.160.10.10">
    <property type="entry name" value="Hexapeptide repeat proteins"/>
    <property type="match status" value="1"/>
</dbReference>
<evidence type="ECO:0000256" key="3">
    <source>
        <dbReference type="ARBA" id="ARBA00022679"/>
    </source>
</evidence>
<comment type="similarity">
    <text evidence="7">Belongs to the transferase hexapeptide repeat family. LpxD subfamily.</text>
</comment>
<evidence type="ECO:0000313" key="12">
    <source>
        <dbReference type="Proteomes" id="UP000190435"/>
    </source>
</evidence>
<accession>A0A1T0A2X1</accession>
<keyword evidence="5 7" id="KW-0443">Lipid metabolism</keyword>
<evidence type="ECO:0000256" key="7">
    <source>
        <dbReference type="HAMAP-Rule" id="MF_00523"/>
    </source>
</evidence>